<accession>A0A068RQV8</accession>
<gene>
    <name evidence="1" type="ORF">LCOR_03991.1</name>
</gene>
<sequence length="103" mass="11633">MDHLQCAWVCKAVPDQFNFQLFPLPPIPNCCPIQVQLLHANDCPASTHHVKPTIVLIRLSLTEWQGPWRVHPTTTHETLDTTHALVHSSTTTNRNSIHSSSCY</sequence>
<dbReference type="Proteomes" id="UP000027586">
    <property type="component" value="Unassembled WGS sequence"/>
</dbReference>
<dbReference type="VEuPathDB" id="FungiDB:LCOR_03991.1"/>
<dbReference type="EMBL" id="CBTN010000013">
    <property type="protein sequence ID" value="CDH52528.1"/>
    <property type="molecule type" value="Genomic_DNA"/>
</dbReference>
<organism evidence="1 2">
    <name type="scientific">Lichtheimia corymbifera JMRC:FSU:9682</name>
    <dbReference type="NCBI Taxonomy" id="1263082"/>
    <lineage>
        <taxon>Eukaryota</taxon>
        <taxon>Fungi</taxon>
        <taxon>Fungi incertae sedis</taxon>
        <taxon>Mucoromycota</taxon>
        <taxon>Mucoromycotina</taxon>
        <taxon>Mucoromycetes</taxon>
        <taxon>Mucorales</taxon>
        <taxon>Lichtheimiaceae</taxon>
        <taxon>Lichtheimia</taxon>
    </lineage>
</organism>
<dbReference type="AlphaFoldDB" id="A0A068RQV8"/>
<reference evidence="1" key="1">
    <citation type="submission" date="2013-08" db="EMBL/GenBank/DDBJ databases">
        <title>Gene expansion shapes genome architecture in the human pathogen Lichtheimia corymbifera: an evolutionary genomics analysis in the ancient terrestrial Mucorales (Mucoromycotina).</title>
        <authorList>
            <person name="Schwartze V.U."/>
            <person name="Winter S."/>
            <person name="Shelest E."/>
            <person name="Marcet-Houben M."/>
            <person name="Horn F."/>
            <person name="Wehner S."/>
            <person name="Hoffmann K."/>
            <person name="Riege K."/>
            <person name="Sammeth M."/>
            <person name="Nowrousian M."/>
            <person name="Valiante V."/>
            <person name="Linde J."/>
            <person name="Jacobsen I.D."/>
            <person name="Marz M."/>
            <person name="Brakhage A.A."/>
            <person name="Gabaldon T."/>
            <person name="Bocker S."/>
            <person name="Voigt K."/>
        </authorList>
    </citation>
    <scope>NUCLEOTIDE SEQUENCE [LARGE SCALE GENOMIC DNA]</scope>
    <source>
        <strain evidence="1">FSU 9682</strain>
    </source>
</reference>
<name>A0A068RQV8_9FUNG</name>
<evidence type="ECO:0000313" key="1">
    <source>
        <dbReference type="EMBL" id="CDH52528.1"/>
    </source>
</evidence>
<evidence type="ECO:0000313" key="2">
    <source>
        <dbReference type="Proteomes" id="UP000027586"/>
    </source>
</evidence>
<protein>
    <submittedName>
        <fullName evidence="1">Uncharacterized protein</fullName>
    </submittedName>
</protein>
<keyword evidence="2" id="KW-1185">Reference proteome</keyword>
<proteinExistence type="predicted"/>
<comment type="caution">
    <text evidence="1">The sequence shown here is derived from an EMBL/GenBank/DDBJ whole genome shotgun (WGS) entry which is preliminary data.</text>
</comment>